<dbReference type="Pfam" id="PF22725">
    <property type="entry name" value="GFO_IDH_MocA_C3"/>
    <property type="match status" value="1"/>
</dbReference>
<evidence type="ECO:0000313" key="5">
    <source>
        <dbReference type="EMBL" id="MBN7809947.1"/>
    </source>
</evidence>
<protein>
    <submittedName>
        <fullName evidence="5">Gfo/Idh/MocA family oxidoreductase</fullName>
    </submittedName>
</protein>
<feature type="domain" description="GFO/IDH/MocA-like oxidoreductase" evidence="4">
    <location>
        <begin position="144"/>
        <end position="264"/>
    </location>
</feature>
<organism evidence="5 6">
    <name type="scientific">Algoriphagus oliviformis</name>
    <dbReference type="NCBI Taxonomy" id="2811231"/>
    <lineage>
        <taxon>Bacteria</taxon>
        <taxon>Pseudomonadati</taxon>
        <taxon>Bacteroidota</taxon>
        <taxon>Cytophagia</taxon>
        <taxon>Cytophagales</taxon>
        <taxon>Cyclobacteriaceae</taxon>
        <taxon>Algoriphagus</taxon>
    </lineage>
</organism>
<comment type="caution">
    <text evidence="5">The sequence shown here is derived from an EMBL/GenBank/DDBJ whole genome shotgun (WGS) entry which is preliminary data.</text>
</comment>
<dbReference type="Pfam" id="PF01408">
    <property type="entry name" value="GFO_IDH_MocA"/>
    <property type="match status" value="1"/>
</dbReference>
<dbReference type="InterPro" id="IPR051317">
    <property type="entry name" value="Gfo/Idh/MocA_oxidoreduct"/>
</dbReference>
<feature type="domain" description="Gfo/Idh/MocA-like oxidoreductase N-terminal" evidence="3">
    <location>
        <begin position="16"/>
        <end position="135"/>
    </location>
</feature>
<proteinExistence type="inferred from homology"/>
<dbReference type="PANTHER" id="PTHR43708:SF5">
    <property type="entry name" value="CONSERVED EXPRESSED OXIDOREDUCTASE (EUROFUNG)-RELATED"/>
    <property type="match status" value="1"/>
</dbReference>
<name>A0ABS3BYL3_9BACT</name>
<evidence type="ECO:0000256" key="2">
    <source>
        <dbReference type="ARBA" id="ARBA00023002"/>
    </source>
</evidence>
<evidence type="ECO:0000259" key="4">
    <source>
        <dbReference type="Pfam" id="PF22725"/>
    </source>
</evidence>
<evidence type="ECO:0000256" key="1">
    <source>
        <dbReference type="ARBA" id="ARBA00010928"/>
    </source>
</evidence>
<keyword evidence="2" id="KW-0560">Oxidoreductase</keyword>
<evidence type="ECO:0000313" key="6">
    <source>
        <dbReference type="Proteomes" id="UP000664317"/>
    </source>
</evidence>
<dbReference type="PANTHER" id="PTHR43708">
    <property type="entry name" value="CONSERVED EXPRESSED OXIDOREDUCTASE (EUROFUNG)"/>
    <property type="match status" value="1"/>
</dbReference>
<reference evidence="5 6" key="1">
    <citation type="submission" date="2021-03" db="EMBL/GenBank/DDBJ databases">
        <title>novel species isolated from a fishpond in China.</title>
        <authorList>
            <person name="Lu H."/>
            <person name="Cai Z."/>
        </authorList>
    </citation>
    <scope>NUCLEOTIDE SEQUENCE [LARGE SCALE GENOMIC DNA]</scope>
    <source>
        <strain evidence="5 6">H41</strain>
    </source>
</reference>
<dbReference type="InterPro" id="IPR000683">
    <property type="entry name" value="Gfo/Idh/MocA-like_OxRdtase_N"/>
</dbReference>
<dbReference type="InterPro" id="IPR055170">
    <property type="entry name" value="GFO_IDH_MocA-like_dom"/>
</dbReference>
<accession>A0ABS3BYL3</accession>
<evidence type="ECO:0000259" key="3">
    <source>
        <dbReference type="Pfam" id="PF01408"/>
    </source>
</evidence>
<sequence>MHLRQSISPLPNPKPIAIIGAGGIVCDAHLPAYRQAGWRVVGIYDRSLDRASAAKAAFPLVEKACSSLDELIETAVASSAIFDLAVPADQILAVLDKIPERSAVLIQKPMGETLEEARQIQALCEEKQLVAAVNFQLKFAPYMLALQDLMERGALGEVYDIELKVCVHTPWELWDFLKTKPRMEVLYHSIHYLDLVRALAGNPTRVSASLARHPKTPELADARSSILLEYEGAKQARILTNHGHSFGGKHQQSYLKVEGTEGAVFILLGLSLDYPKGRPSSMEYFQSGSDAGWQEIPLQGDWFPEAFVGSMAVLQNHLQDPDFPLIHSVADALQTMELVERVYLSSTF</sequence>
<dbReference type="Gene3D" id="3.40.50.720">
    <property type="entry name" value="NAD(P)-binding Rossmann-like Domain"/>
    <property type="match status" value="1"/>
</dbReference>
<dbReference type="SUPFAM" id="SSF55347">
    <property type="entry name" value="Glyceraldehyde-3-phosphate dehydrogenase-like, C-terminal domain"/>
    <property type="match status" value="1"/>
</dbReference>
<dbReference type="Proteomes" id="UP000664317">
    <property type="component" value="Unassembled WGS sequence"/>
</dbReference>
<dbReference type="Gene3D" id="3.30.360.10">
    <property type="entry name" value="Dihydrodipicolinate Reductase, domain 2"/>
    <property type="match status" value="1"/>
</dbReference>
<dbReference type="SUPFAM" id="SSF51735">
    <property type="entry name" value="NAD(P)-binding Rossmann-fold domains"/>
    <property type="match status" value="1"/>
</dbReference>
<gene>
    <name evidence="5" type="ORF">J0A68_03205</name>
</gene>
<dbReference type="RefSeq" id="WP_206576738.1">
    <property type="nucleotide sequence ID" value="NZ_JAFKCT010000001.1"/>
</dbReference>
<dbReference type="EMBL" id="JAFKCT010000001">
    <property type="protein sequence ID" value="MBN7809947.1"/>
    <property type="molecule type" value="Genomic_DNA"/>
</dbReference>
<comment type="similarity">
    <text evidence="1">Belongs to the Gfo/Idh/MocA family.</text>
</comment>
<keyword evidence="6" id="KW-1185">Reference proteome</keyword>
<dbReference type="InterPro" id="IPR036291">
    <property type="entry name" value="NAD(P)-bd_dom_sf"/>
</dbReference>